<proteinExistence type="inferred from homology"/>
<feature type="domain" description="DDE Tnp4" evidence="8">
    <location>
        <begin position="118"/>
        <end position="283"/>
    </location>
</feature>
<dbReference type="GO" id="GO:0016787">
    <property type="term" value="F:hydrolase activity"/>
    <property type="evidence" value="ECO:0007669"/>
    <property type="project" value="UniProtKB-KW"/>
</dbReference>
<evidence type="ECO:0000256" key="7">
    <source>
        <dbReference type="ARBA" id="ARBA00023242"/>
    </source>
</evidence>
<comment type="cofactor">
    <cofactor evidence="1">
        <name>a divalent metal cation</name>
        <dbReference type="ChEBI" id="CHEBI:60240"/>
    </cofactor>
</comment>
<keyword evidence="7" id="KW-0539">Nucleus</keyword>
<sequence length="299" mass="34029">MHNEEEFYSFTNITIHQFNVLRDMLGPYLEKSSNRPSLPSVLRFAAVLNNLAKADSAHKNALFYSIGQSTLYAIVPEVCDILSTVLGQRYLRKPSLEDFKRVAEELTGLDFPHWVGLLDGKHCSIRKPMHSGSAYYNYKKFHSIVLLAITNIHKRSLIVNLGGYGSLNDAFTFNNSDICAGLEKSEVSIPPPELLPGSEALVPYYLIGDGGFPVKQYLMKPYTRVNNMMPNMEIFNLRLSHVRQTVECAFRSPTKFWVVHQKELCWKLSTSEQIIMSTICLQNYKITIGSREERGFVNH</sequence>
<comment type="similarity">
    <text evidence="3">Belongs to the HARBI1 family.</text>
</comment>
<comment type="caution">
    <text evidence="9">The sequence shown here is derived from an EMBL/GenBank/DDBJ whole genome shotgun (WGS) entry which is preliminary data.</text>
</comment>
<keyword evidence="5" id="KW-0479">Metal-binding</keyword>
<gene>
    <name evidence="9" type="ORF">TKK_008388</name>
</gene>
<dbReference type="InterPro" id="IPR027806">
    <property type="entry name" value="HARBI1_dom"/>
</dbReference>
<dbReference type="EMBL" id="JBJJXI010000060">
    <property type="protein sequence ID" value="KAL3398182.1"/>
    <property type="molecule type" value="Genomic_DNA"/>
</dbReference>
<evidence type="ECO:0000259" key="8">
    <source>
        <dbReference type="Pfam" id="PF13359"/>
    </source>
</evidence>
<dbReference type="Proteomes" id="UP001627154">
    <property type="component" value="Unassembled WGS sequence"/>
</dbReference>
<accession>A0ABD2WYP2</accession>
<evidence type="ECO:0000256" key="2">
    <source>
        <dbReference type="ARBA" id="ARBA00004123"/>
    </source>
</evidence>
<evidence type="ECO:0000256" key="6">
    <source>
        <dbReference type="ARBA" id="ARBA00022801"/>
    </source>
</evidence>
<evidence type="ECO:0000313" key="10">
    <source>
        <dbReference type="Proteomes" id="UP001627154"/>
    </source>
</evidence>
<dbReference type="PANTHER" id="PTHR22930">
    <property type="match status" value="1"/>
</dbReference>
<evidence type="ECO:0000313" key="9">
    <source>
        <dbReference type="EMBL" id="KAL3398182.1"/>
    </source>
</evidence>
<dbReference type="InterPro" id="IPR045249">
    <property type="entry name" value="HARBI1-like"/>
</dbReference>
<dbReference type="AlphaFoldDB" id="A0ABD2WYP2"/>
<keyword evidence="4" id="KW-0540">Nuclease</keyword>
<comment type="subcellular location">
    <subcellularLocation>
        <location evidence="2">Nucleus</location>
    </subcellularLocation>
</comment>
<keyword evidence="6" id="KW-0378">Hydrolase</keyword>
<dbReference type="GO" id="GO:0004518">
    <property type="term" value="F:nuclease activity"/>
    <property type="evidence" value="ECO:0007669"/>
    <property type="project" value="UniProtKB-KW"/>
</dbReference>
<evidence type="ECO:0000256" key="3">
    <source>
        <dbReference type="ARBA" id="ARBA00006958"/>
    </source>
</evidence>
<dbReference type="Pfam" id="PF13359">
    <property type="entry name" value="DDE_Tnp_4"/>
    <property type="match status" value="1"/>
</dbReference>
<organism evidence="9 10">
    <name type="scientific">Trichogramma kaykai</name>
    <dbReference type="NCBI Taxonomy" id="54128"/>
    <lineage>
        <taxon>Eukaryota</taxon>
        <taxon>Metazoa</taxon>
        <taxon>Ecdysozoa</taxon>
        <taxon>Arthropoda</taxon>
        <taxon>Hexapoda</taxon>
        <taxon>Insecta</taxon>
        <taxon>Pterygota</taxon>
        <taxon>Neoptera</taxon>
        <taxon>Endopterygota</taxon>
        <taxon>Hymenoptera</taxon>
        <taxon>Apocrita</taxon>
        <taxon>Proctotrupomorpha</taxon>
        <taxon>Chalcidoidea</taxon>
        <taxon>Trichogrammatidae</taxon>
        <taxon>Trichogramma</taxon>
    </lineage>
</organism>
<evidence type="ECO:0000256" key="4">
    <source>
        <dbReference type="ARBA" id="ARBA00022722"/>
    </source>
</evidence>
<dbReference type="PANTHER" id="PTHR22930:SF269">
    <property type="entry name" value="NUCLEASE HARBI1-LIKE PROTEIN"/>
    <property type="match status" value="1"/>
</dbReference>
<keyword evidence="10" id="KW-1185">Reference proteome</keyword>
<protein>
    <recommendedName>
        <fullName evidence="8">DDE Tnp4 domain-containing protein</fullName>
    </recommendedName>
</protein>
<dbReference type="GO" id="GO:0005634">
    <property type="term" value="C:nucleus"/>
    <property type="evidence" value="ECO:0007669"/>
    <property type="project" value="UniProtKB-SubCell"/>
</dbReference>
<evidence type="ECO:0000256" key="1">
    <source>
        <dbReference type="ARBA" id="ARBA00001968"/>
    </source>
</evidence>
<reference evidence="9 10" key="1">
    <citation type="journal article" date="2024" name="bioRxiv">
        <title>A reference genome for Trichogramma kaykai: A tiny desert-dwelling parasitoid wasp with competing sex-ratio distorters.</title>
        <authorList>
            <person name="Culotta J."/>
            <person name="Lindsey A.R."/>
        </authorList>
    </citation>
    <scope>NUCLEOTIDE SEQUENCE [LARGE SCALE GENOMIC DNA]</scope>
    <source>
        <strain evidence="9 10">KSX58</strain>
    </source>
</reference>
<evidence type="ECO:0000256" key="5">
    <source>
        <dbReference type="ARBA" id="ARBA00022723"/>
    </source>
</evidence>
<dbReference type="GO" id="GO:0046872">
    <property type="term" value="F:metal ion binding"/>
    <property type="evidence" value="ECO:0007669"/>
    <property type="project" value="UniProtKB-KW"/>
</dbReference>
<name>A0ABD2WYP2_9HYME</name>